<accession>E4TWG9</accession>
<name>E4TWG9_SULKY</name>
<sequence length="279" mass="32290">MFSWFKSNKTPEPQEKTVKPVEHFDNPQAVLAKFTAITGIHFNHKEAITASKLIHFCRNHNLSSFEELDFRLGNDRHILEALINLLTVNETYFFRESRQIYFLTERVVRNHDNVRILCAPGSTGEEPYSIAMALLDAGVFPNRIDIVSLDINSDVSTIAKEGRYNARSLHKTPLSVQQKYFVQEEDFFKISDEVKRLVTFYTINIFDDRIFDLGRFDTIFSRNMLIYFDEATVVKAVERLGRLARSKDSILFFGHADFVNTPATLHEHYEDGTKFYSVG</sequence>
<keyword evidence="1 5" id="KW-0489">Methyltransferase</keyword>
<dbReference type="Proteomes" id="UP000008721">
    <property type="component" value="Chromosome"/>
</dbReference>
<gene>
    <name evidence="5" type="ordered locus">Sulku_1124</name>
</gene>
<keyword evidence="2 5" id="KW-0808">Transferase</keyword>
<dbReference type="PANTHER" id="PTHR24422">
    <property type="entry name" value="CHEMOTAXIS PROTEIN METHYLTRANSFERASE"/>
    <property type="match status" value="1"/>
</dbReference>
<reference evidence="5 6" key="1">
    <citation type="journal article" date="2012" name="Stand. Genomic Sci.">
        <title>Complete genome sequence of the sulfur compounds oxidizing chemolithoautotroph Sulfuricurvum kujiense type strain (YK-1(T)).</title>
        <authorList>
            <person name="Han C."/>
            <person name="Kotsyurbenko O."/>
            <person name="Chertkov O."/>
            <person name="Held B."/>
            <person name="Lapidus A."/>
            <person name="Nolan M."/>
            <person name="Lucas S."/>
            <person name="Hammon N."/>
            <person name="Deshpande S."/>
            <person name="Cheng J.F."/>
            <person name="Tapia R."/>
            <person name="Goodwin L.A."/>
            <person name="Pitluck S."/>
            <person name="Liolios K."/>
            <person name="Pagani I."/>
            <person name="Ivanova N."/>
            <person name="Mavromatis K."/>
            <person name="Mikhailova N."/>
            <person name="Pati A."/>
            <person name="Chen A."/>
            <person name="Palaniappan K."/>
            <person name="Land M."/>
            <person name="Hauser L."/>
            <person name="Chang Y.J."/>
            <person name="Jeffries C.D."/>
            <person name="Brambilla E.M."/>
            <person name="Rohde M."/>
            <person name="Spring S."/>
            <person name="Sikorski J."/>
            <person name="Goker M."/>
            <person name="Woyke T."/>
            <person name="Bristow J."/>
            <person name="Eisen J.A."/>
            <person name="Markowitz V."/>
            <person name="Hugenholtz P."/>
            <person name="Kyrpides N.C."/>
            <person name="Klenk H.P."/>
            <person name="Detter J.C."/>
        </authorList>
    </citation>
    <scope>NUCLEOTIDE SEQUENCE [LARGE SCALE GENOMIC DNA]</scope>
    <source>
        <strain evidence="6">ATCC BAA-921 / DSM 16994 / JCM 11577 / YK-1</strain>
    </source>
</reference>
<dbReference type="GO" id="GO:0032259">
    <property type="term" value="P:methylation"/>
    <property type="evidence" value="ECO:0007669"/>
    <property type="project" value="UniProtKB-KW"/>
</dbReference>
<dbReference type="EC" id="2.1.1.80" evidence="5"/>
<evidence type="ECO:0000313" key="6">
    <source>
        <dbReference type="Proteomes" id="UP000008721"/>
    </source>
</evidence>
<dbReference type="SMART" id="SM00138">
    <property type="entry name" value="MeTrc"/>
    <property type="match status" value="1"/>
</dbReference>
<dbReference type="PANTHER" id="PTHR24422:SF19">
    <property type="entry name" value="CHEMOTAXIS PROTEIN METHYLTRANSFERASE"/>
    <property type="match status" value="1"/>
</dbReference>
<evidence type="ECO:0000313" key="5">
    <source>
        <dbReference type="EMBL" id="ADR33787.1"/>
    </source>
</evidence>
<dbReference type="STRING" id="709032.Sulku_1124"/>
<evidence type="ECO:0000259" key="4">
    <source>
        <dbReference type="PROSITE" id="PS50123"/>
    </source>
</evidence>
<dbReference type="Pfam" id="PF01739">
    <property type="entry name" value="CheR"/>
    <property type="match status" value="1"/>
</dbReference>
<dbReference type="PRINTS" id="PR00996">
    <property type="entry name" value="CHERMTFRASE"/>
</dbReference>
<dbReference type="EMBL" id="CP002355">
    <property type="protein sequence ID" value="ADR33787.1"/>
    <property type="molecule type" value="Genomic_DNA"/>
</dbReference>
<organism evidence="5 6">
    <name type="scientific">Sulfuricurvum kujiense (strain ATCC BAA-921 / DSM 16994 / JCM 11577 / YK-1)</name>
    <dbReference type="NCBI Taxonomy" id="709032"/>
    <lineage>
        <taxon>Bacteria</taxon>
        <taxon>Pseudomonadati</taxon>
        <taxon>Campylobacterota</taxon>
        <taxon>Epsilonproteobacteria</taxon>
        <taxon>Campylobacterales</taxon>
        <taxon>Sulfurimonadaceae</taxon>
        <taxon>Sulfuricurvum</taxon>
    </lineage>
</organism>
<dbReference type="PROSITE" id="PS50123">
    <property type="entry name" value="CHER"/>
    <property type="match status" value="1"/>
</dbReference>
<dbReference type="GO" id="GO:0008983">
    <property type="term" value="F:protein-glutamate O-methyltransferase activity"/>
    <property type="evidence" value="ECO:0007669"/>
    <property type="project" value="UniProtKB-EC"/>
</dbReference>
<dbReference type="eggNOG" id="COG1352">
    <property type="taxonomic scope" value="Bacteria"/>
</dbReference>
<dbReference type="InterPro" id="IPR022642">
    <property type="entry name" value="CheR_C"/>
</dbReference>
<dbReference type="AlphaFoldDB" id="E4TWG9"/>
<dbReference type="Gene3D" id="3.40.50.150">
    <property type="entry name" value="Vaccinia Virus protein VP39"/>
    <property type="match status" value="1"/>
</dbReference>
<dbReference type="SUPFAM" id="SSF53335">
    <property type="entry name" value="S-adenosyl-L-methionine-dependent methyltransferases"/>
    <property type="match status" value="1"/>
</dbReference>
<dbReference type="HOGENOM" id="CLU_025854_0_1_7"/>
<evidence type="ECO:0000256" key="2">
    <source>
        <dbReference type="ARBA" id="ARBA00022679"/>
    </source>
</evidence>
<dbReference type="InterPro" id="IPR029063">
    <property type="entry name" value="SAM-dependent_MTases_sf"/>
</dbReference>
<evidence type="ECO:0000256" key="3">
    <source>
        <dbReference type="ARBA" id="ARBA00022691"/>
    </source>
</evidence>
<protein>
    <submittedName>
        <fullName evidence="5">MCP methyltransferase, CheR-type</fullName>
        <ecNumber evidence="5">2.1.1.80</ecNumber>
    </submittedName>
</protein>
<dbReference type="InterPro" id="IPR050903">
    <property type="entry name" value="Bact_Chemotaxis_MeTrfase"/>
</dbReference>
<dbReference type="KEGG" id="sku:Sulku_1124"/>
<proteinExistence type="predicted"/>
<dbReference type="RefSeq" id="WP_013459984.1">
    <property type="nucleotide sequence ID" value="NC_014762.1"/>
</dbReference>
<keyword evidence="3" id="KW-0949">S-adenosyl-L-methionine</keyword>
<feature type="domain" description="CheR-type methyltransferase" evidence="4">
    <location>
        <begin position="43"/>
        <end position="279"/>
    </location>
</feature>
<keyword evidence="6" id="KW-1185">Reference proteome</keyword>
<dbReference type="InterPro" id="IPR000780">
    <property type="entry name" value="CheR_MeTrfase"/>
</dbReference>
<evidence type="ECO:0000256" key="1">
    <source>
        <dbReference type="ARBA" id="ARBA00022603"/>
    </source>
</evidence>